<evidence type="ECO:0000313" key="2">
    <source>
        <dbReference type="Proteomes" id="UP001497680"/>
    </source>
</evidence>
<keyword evidence="2" id="KW-1185">Reference proteome</keyword>
<proteinExistence type="predicted"/>
<reference evidence="1 2" key="1">
    <citation type="journal article" date="2022" name="New Phytol.">
        <title>Ecological generalism drives hyperdiversity of secondary metabolite gene clusters in xylarialean endophytes.</title>
        <authorList>
            <person name="Franco M.E.E."/>
            <person name="Wisecaver J.H."/>
            <person name="Arnold A.E."/>
            <person name="Ju Y.M."/>
            <person name="Slot J.C."/>
            <person name="Ahrendt S."/>
            <person name="Moore L.P."/>
            <person name="Eastman K.E."/>
            <person name="Scott K."/>
            <person name="Konkel Z."/>
            <person name="Mondo S.J."/>
            <person name="Kuo A."/>
            <person name="Hayes R.D."/>
            <person name="Haridas S."/>
            <person name="Andreopoulos B."/>
            <person name="Riley R."/>
            <person name="LaButti K."/>
            <person name="Pangilinan J."/>
            <person name="Lipzen A."/>
            <person name="Amirebrahimi M."/>
            <person name="Yan J."/>
            <person name="Adam C."/>
            <person name="Keymanesh K."/>
            <person name="Ng V."/>
            <person name="Louie K."/>
            <person name="Northen T."/>
            <person name="Drula E."/>
            <person name="Henrissat B."/>
            <person name="Hsieh H.M."/>
            <person name="Youens-Clark K."/>
            <person name="Lutzoni F."/>
            <person name="Miadlikowska J."/>
            <person name="Eastwood D.C."/>
            <person name="Hamelin R.C."/>
            <person name="Grigoriev I.V."/>
            <person name="U'Ren J.M."/>
        </authorList>
    </citation>
    <scope>NUCLEOTIDE SEQUENCE [LARGE SCALE GENOMIC DNA]</scope>
    <source>
        <strain evidence="1 2">ER1909</strain>
    </source>
</reference>
<evidence type="ECO:0000313" key="1">
    <source>
        <dbReference type="EMBL" id="KAI6083319.1"/>
    </source>
</evidence>
<gene>
    <name evidence="1" type="ORF">F4821DRAFT_271865</name>
</gene>
<sequence length="1799" mass="202563">MEGVLWNDASRSLLKAWRASLSPLTVDIVGDFAGKELFAIHGESLISHCLPSARVDYNVGFQLLHAVHAVETFLSKLKSSGCNFHIVWFDDEKHLAIPYGTIVENGYKYMLTRAVLAQHLARQSRPTLSYGFDSVESDAFRHYLASNPQYFFMCSDGRSAHSDNHPTTLAHLSIGYRMASLGYCVAFIDEIRFESSKVYVPIVTPAGRMIPLEQNQQIARINDPHTAKKDLGFDCISYQYDNLTLLSSREIITLQALARILSPETPDIKRKSAACILFQLVLLRHYHLSQRSFEQDGPISEPNTAFLKEFCQAAEVIVDQEISEVAAAKWDVFDLIDGRLYLKICSLFSGLLLPDDLSRELSNLVRILATISGVDISNLLPDKQPVEAPSLRSDRRSDQRINREDQPRSAVLPFSHPVIDQYLQQVQLETENDAEPPYSQIFQELTHWHNAKKSIDPKHISKPPGFFARRRNQWFMADTISYSASLTGATGKNIDPETIVVRRSTDEKGKTNSGTPNWKVALKEQSSARNKKQGSKNKPQTGKQKAIENAEATSTAKKEEKSMAAVRSWQDRLGEFENEQSLIRRFLKVEGYFSSLSSTHHESVGAEVSMYLCHILTLCRRDKNLGNASDIEAMLWSKARETIGLPLTQEIASRLSLLLERLELPFDLGPISSLPKRKLPFTMSSMDGKYMTRSGAVNFQLDYCGPYLERSFESAPDERVPFHPDAWQRKVLDAIDADKSLFVVAPTSAGKTFISFYAMKKVLQANDDDVIVYVAPTKALVNQIAAEVQARFSKTYHNHDGRSVWAIHTRDYRVNNPQGCQVLVTVPHILQIMLLAPSNAKTPTSWSRRVKRIIFDEVHCIGQSDDGVIWEQLLLLAPCPIIALSATVGNPLEFKEWLEGTQKVKGFQFEMIVHRSRYSDLRKYIYDAPPRHEFEGLSSVERLPFPGLESDAPISHRFAFIHPVGALIGRNPDTLNDANLEPRDCLNLWKCMKRHENERFKLSASADPQNFLSSPAKKSDVVLWETRLKEELNTWMIDPDSPFDNVREELRGEHYTALEPAQSKNVQKQLGHVEWLKSGVPNKTIFSLALDLRSCGALPAIVFNYDRVGCEIMLVTLLKSLTSEEAKYKENSAEWRKKMKGFEDWKKVQMKMKAKTETLVIDKDMGKADIARERASREKSPWESFDPGAPLSQFNFANSTKISKEELEERLDTLKPHNIRPALIQALRRGLGVHHAGMNRQYRQVVEMLFRRGYLTIVVATGTLALGLNMPCKTVVFTGDSVFLTALNYRQASGRAGRRGFDVLGNVVFHGIPPKRALEIMSARLPDLRGQFPTSVTLVLRLFGLLHGTNNSEYASNAAKSLLTQTRLYLGGPASQMSVAHHLRFSIDYLRRQHLLSKDGAPLNFSGLIGHLYFTENAVFAFHSLLKGGYFHNLCSEIGDPAKQSDIMLEILLVLSHIFCRIPCHKFENASWLQNVVHRSPSLVILPALPETAAQILKEHNQETLDIFRDYVRTFSSQHLNESPDTRLPFTEHTIEPTKPSSPNDMKHILSCLDETVVRSPFAALSGFTDDFETISELCDTARAGVFLEESAIPYIPMAPHETNGVPWNAYIYDFFKHGDMNALVRDNGIKGGDVWFRLKDFSLILATIVTSLTNFLNPNIVTDDAAMIDVQDAGDVMEESAGMEQEESWTAANSFEPPQVHETVGTSKQKGKRKAVAESWDAESSESELDEGSSWGKNAARLLGADQTQQSGTQSRRTDGTIPTTPIWSQDEKSLVKVYKAFATLHEQFDEKFKKVWA</sequence>
<organism evidence="1 2">
    <name type="scientific">Hypoxylon rubiginosum</name>
    <dbReference type="NCBI Taxonomy" id="110542"/>
    <lineage>
        <taxon>Eukaryota</taxon>
        <taxon>Fungi</taxon>
        <taxon>Dikarya</taxon>
        <taxon>Ascomycota</taxon>
        <taxon>Pezizomycotina</taxon>
        <taxon>Sordariomycetes</taxon>
        <taxon>Xylariomycetidae</taxon>
        <taxon>Xylariales</taxon>
        <taxon>Hypoxylaceae</taxon>
        <taxon>Hypoxylon</taxon>
    </lineage>
</organism>
<name>A0ACC0CS86_9PEZI</name>
<protein>
    <submittedName>
        <fullName evidence="1">P-loop containing nucleoside triphosphate hydrolase protein</fullName>
    </submittedName>
</protein>
<accession>A0ACC0CS86</accession>
<dbReference type="Proteomes" id="UP001497680">
    <property type="component" value="Unassembled WGS sequence"/>
</dbReference>
<keyword evidence="1" id="KW-0378">Hydrolase</keyword>
<comment type="caution">
    <text evidence="1">The sequence shown here is derived from an EMBL/GenBank/DDBJ whole genome shotgun (WGS) entry which is preliminary data.</text>
</comment>
<dbReference type="EMBL" id="MU394354">
    <property type="protein sequence ID" value="KAI6083319.1"/>
    <property type="molecule type" value="Genomic_DNA"/>
</dbReference>